<protein>
    <submittedName>
        <fullName evidence="5">TetR/AcrR family transcriptional regulator</fullName>
    </submittedName>
</protein>
<proteinExistence type="predicted"/>
<dbReference type="Gene3D" id="1.10.357.10">
    <property type="entry name" value="Tetracycline Repressor, domain 2"/>
    <property type="match status" value="1"/>
</dbReference>
<feature type="region of interest" description="Disordered" evidence="4">
    <location>
        <begin position="1"/>
        <end position="22"/>
    </location>
</feature>
<evidence type="ECO:0000256" key="1">
    <source>
        <dbReference type="ARBA" id="ARBA00023015"/>
    </source>
</evidence>
<dbReference type="Proteomes" id="UP000586827">
    <property type="component" value="Unassembled WGS sequence"/>
</dbReference>
<keyword evidence="6" id="KW-1185">Reference proteome</keyword>
<evidence type="ECO:0000256" key="2">
    <source>
        <dbReference type="ARBA" id="ARBA00023125"/>
    </source>
</evidence>
<evidence type="ECO:0000256" key="3">
    <source>
        <dbReference type="ARBA" id="ARBA00023163"/>
    </source>
</evidence>
<reference evidence="5 6" key="1">
    <citation type="submission" date="2020-05" db="EMBL/GenBank/DDBJ databases">
        <title>MicrobeNet Type strains.</title>
        <authorList>
            <person name="Nicholson A.C."/>
        </authorList>
    </citation>
    <scope>NUCLEOTIDE SEQUENCE [LARGE SCALE GENOMIC DNA]</scope>
    <source>
        <strain evidence="5 6">JCM 3224</strain>
    </source>
</reference>
<dbReference type="GO" id="GO:0000976">
    <property type="term" value="F:transcription cis-regulatory region binding"/>
    <property type="evidence" value="ECO:0007669"/>
    <property type="project" value="TreeGrafter"/>
</dbReference>
<dbReference type="EMBL" id="JABELX010000004">
    <property type="protein sequence ID" value="NNH70934.1"/>
    <property type="molecule type" value="Genomic_DNA"/>
</dbReference>
<gene>
    <name evidence="5" type="ORF">HLB23_13865</name>
</gene>
<evidence type="ECO:0000256" key="4">
    <source>
        <dbReference type="SAM" id="MobiDB-lite"/>
    </source>
</evidence>
<evidence type="ECO:0000313" key="6">
    <source>
        <dbReference type="Proteomes" id="UP000586827"/>
    </source>
</evidence>
<evidence type="ECO:0000313" key="5">
    <source>
        <dbReference type="EMBL" id="NNH70934.1"/>
    </source>
</evidence>
<dbReference type="PANTHER" id="PTHR30055:SF234">
    <property type="entry name" value="HTH-TYPE TRANSCRIPTIONAL REGULATOR BETI"/>
    <property type="match status" value="1"/>
</dbReference>
<dbReference type="SUPFAM" id="SSF46689">
    <property type="entry name" value="Homeodomain-like"/>
    <property type="match status" value="1"/>
</dbReference>
<name>A0A849BXD2_9NOCA</name>
<feature type="compositionally biased region" description="Polar residues" evidence="4">
    <location>
        <begin position="1"/>
        <end position="12"/>
    </location>
</feature>
<keyword evidence="2" id="KW-0238">DNA-binding</keyword>
<dbReference type="RefSeq" id="WP_157552561.1">
    <property type="nucleotide sequence ID" value="NZ_JABELX010000004.1"/>
</dbReference>
<dbReference type="InterPro" id="IPR050109">
    <property type="entry name" value="HTH-type_TetR-like_transc_reg"/>
</dbReference>
<dbReference type="GO" id="GO:0003700">
    <property type="term" value="F:DNA-binding transcription factor activity"/>
    <property type="evidence" value="ECO:0007669"/>
    <property type="project" value="TreeGrafter"/>
</dbReference>
<dbReference type="PANTHER" id="PTHR30055">
    <property type="entry name" value="HTH-TYPE TRANSCRIPTIONAL REGULATOR RUTR"/>
    <property type="match status" value="1"/>
</dbReference>
<keyword evidence="3" id="KW-0804">Transcription</keyword>
<keyword evidence="1" id="KW-0805">Transcription regulation</keyword>
<organism evidence="5 6">
    <name type="scientific">Nocardia uniformis</name>
    <dbReference type="NCBI Taxonomy" id="53432"/>
    <lineage>
        <taxon>Bacteria</taxon>
        <taxon>Bacillati</taxon>
        <taxon>Actinomycetota</taxon>
        <taxon>Actinomycetes</taxon>
        <taxon>Mycobacteriales</taxon>
        <taxon>Nocardiaceae</taxon>
        <taxon>Nocardia</taxon>
    </lineage>
</organism>
<comment type="caution">
    <text evidence="5">The sequence shown here is derived from an EMBL/GenBank/DDBJ whole genome shotgun (WGS) entry which is preliminary data.</text>
</comment>
<dbReference type="InterPro" id="IPR009057">
    <property type="entry name" value="Homeodomain-like_sf"/>
</dbReference>
<dbReference type="AlphaFoldDB" id="A0A849BXD2"/>
<accession>A0A849BXD2</accession>
<sequence>MSTMPRTSTRQTAGRRRTSSDRRDDILRRLGEVIVAEGFSSLTIEEMAAQLQCSRSTLYAAAPSREQLIVKTVKHELGTRTARIDERAAQANGVEDRIVTYITTARDELASVSRACYDDIRAFEPTDEIFRRTARSLADGIRVRIQEGVDEGVFGPVHAEFISVAVGVLIEAILDGEFQDRIGMPDSDAYTELVALVRAALAGGAPVRKR</sequence>